<feature type="compositionally biased region" description="Low complexity" evidence="1">
    <location>
        <begin position="184"/>
        <end position="199"/>
    </location>
</feature>
<dbReference type="EMBL" id="CP089280">
    <property type="protein sequence ID" value="USP81964.1"/>
    <property type="molecule type" value="Genomic_DNA"/>
</dbReference>
<feature type="compositionally biased region" description="Polar residues" evidence="1">
    <location>
        <begin position="87"/>
        <end position="102"/>
    </location>
</feature>
<dbReference type="SUPFAM" id="SSF52540">
    <property type="entry name" value="P-loop containing nucleoside triphosphate hydrolases"/>
    <property type="match status" value="1"/>
</dbReference>
<dbReference type="PANTHER" id="PTHR23389:SF21">
    <property type="entry name" value="ATPASE FAMILY AAA DOMAIN-CONTAINING PROTEIN 5"/>
    <property type="match status" value="1"/>
</dbReference>
<feature type="domain" description="AAA+ ATPase" evidence="2">
    <location>
        <begin position="615"/>
        <end position="822"/>
    </location>
</feature>
<feature type="compositionally biased region" description="Basic and acidic residues" evidence="1">
    <location>
        <begin position="34"/>
        <end position="48"/>
    </location>
</feature>
<feature type="region of interest" description="Disordered" evidence="1">
    <location>
        <begin position="946"/>
        <end position="965"/>
    </location>
</feature>
<feature type="compositionally biased region" description="Basic and acidic residues" evidence="1">
    <location>
        <begin position="347"/>
        <end position="356"/>
    </location>
</feature>
<dbReference type="GO" id="GO:0003677">
    <property type="term" value="F:DNA binding"/>
    <property type="evidence" value="ECO:0007669"/>
    <property type="project" value="TreeGrafter"/>
</dbReference>
<accession>A0A9Q8ZI92</accession>
<gene>
    <name evidence="3" type="ORF">yc1106_09238</name>
</gene>
<sequence>MNLEAKSVHPFFSKPPNGQAPNPCRTTNDVPTENVHDASECTDTDSKSSKGRKKKATKSSGAKERNLVSHTKNQASLDRFTRPPPAQTTSENTVDGTSSATEVSLEVDPNHDRRKRRKTESPEPSLNLSNLAQQQPPSLNWHQQLQVQVDGSAGFGSGPNTLVQADMAMIDMPEVPQYNQTEHSNTSTTPSTPSLPACPESVAVPSETVPEDTKNVTPKKQIKVTKSGRLVSSPPKQAVDPASPPKKKRGRKPKVKAVPTVTVIKYGTDAASRSIIGQKIEEILSTKKTSTKSQVSQKSVQPKPAVPPKVTHPFFLGKAQKDTPSVKVVNELPPTTPRKSAVTPGKLRAETRRDQSPEPTAFYNRGLQTSKVGKQSGLSEPSWPAGENVHVRNLEATIRPPLLHNPSRVQLALRPRKMKSAVVTLPEHEDMVARLAQDLSSVSDRKDHEHAVEFAPPEDVRLPIRLLTTGPEIKRRVCEQLLIKQPQTLHAAIQGLLGEIEYSLTPFDEGRCETRSWTQKYAPSSSAHVLQIGTDAVVLKDWLESLTVMAVSGASKTTAAVDAKQPPRKKRKKTLDNFIVPDDEEEEEDMVSLPDVEGRSYMQPGSFRRPQWTRDKNVVLISGPHGCGKSATVHAVAKEMGFEVFEIHAGMRRSGKDIQDKVGDMTGNHLVNHKRDAASIQEPLQSVDNTEDGVMDAGLEKDISSGRQGTMTSFFQAKAGTAAAKPKAQARLQEVKKSRPTSTQAMLPLTQSSRASQKQSLILIEEADILFEEDQQFWTQITKIASLSKRPIVITCNDERQVPMHDLPLAAVLRLQPPPVELATDYLLVVAGKEGHVLERQAVNELYLSKACDLRASIMELDFWCQMSVGDRKGGLEWMYQRWPPGKDVDEHGQTLRVASKDTYQSGMGWLSHNVFEVSDNTAFDKEEELLQEVWIDWGISPSDWGASTTTRRQTPNTQNAEPPQRIQELSRLDAYAESLSAADIYCRIDLPTYGRDHDQPTDASQPPVPEKSRLSYTLAAPLIQIDHYADFLNFDTALATQTHLLLQRAYPEVAQERCFSSPNPSAAMSESAYAQTILQRQRNKKQKTRLTRQDFAIALDCLAAPPDQFLPERTSFTLTPSSFDRAFSLITLDLAPYVRSIVAHEQTLEQQRTRMADVLGSNGGVLGVKKARTTRASRVALEGGVRESKRRDRWFDAHVDFNAVMRTAGRDWAGLGWKGTEGDEVASMAGSERDGEFEYDDEDML</sequence>
<name>A0A9Q8ZI92_CURCL</name>
<dbReference type="VEuPathDB" id="FungiDB:yc1106_09238"/>
<feature type="compositionally biased region" description="Basic residues" evidence="1">
    <location>
        <begin position="245"/>
        <end position="255"/>
    </location>
</feature>
<evidence type="ECO:0000256" key="1">
    <source>
        <dbReference type="SAM" id="MobiDB-lite"/>
    </source>
</evidence>
<organism evidence="3 4">
    <name type="scientific">Curvularia clavata</name>
    <dbReference type="NCBI Taxonomy" id="95742"/>
    <lineage>
        <taxon>Eukaryota</taxon>
        <taxon>Fungi</taxon>
        <taxon>Dikarya</taxon>
        <taxon>Ascomycota</taxon>
        <taxon>Pezizomycotina</taxon>
        <taxon>Dothideomycetes</taxon>
        <taxon>Pleosporomycetidae</taxon>
        <taxon>Pleosporales</taxon>
        <taxon>Pleosporineae</taxon>
        <taxon>Pleosporaceae</taxon>
        <taxon>Curvularia</taxon>
    </lineage>
</organism>
<dbReference type="Gene3D" id="3.40.50.300">
    <property type="entry name" value="P-loop containing nucleotide triphosphate hydrolases"/>
    <property type="match status" value="1"/>
</dbReference>
<dbReference type="SMART" id="SM00382">
    <property type="entry name" value="AAA"/>
    <property type="match status" value="1"/>
</dbReference>
<dbReference type="GO" id="GO:0005634">
    <property type="term" value="C:nucleus"/>
    <property type="evidence" value="ECO:0007669"/>
    <property type="project" value="TreeGrafter"/>
</dbReference>
<dbReference type="OrthoDB" id="9996895at2759"/>
<feature type="region of interest" description="Disordered" evidence="1">
    <location>
        <begin position="1"/>
        <end position="256"/>
    </location>
</feature>
<dbReference type="AlphaFoldDB" id="A0A9Q8ZI92"/>
<keyword evidence="4" id="KW-1185">Reference proteome</keyword>
<dbReference type="InterPro" id="IPR027417">
    <property type="entry name" value="P-loop_NTPase"/>
</dbReference>
<evidence type="ECO:0000259" key="2">
    <source>
        <dbReference type="SMART" id="SM00382"/>
    </source>
</evidence>
<feature type="compositionally biased region" description="Polar residues" evidence="1">
    <location>
        <begin position="122"/>
        <end position="149"/>
    </location>
</feature>
<feature type="region of interest" description="Disordered" evidence="1">
    <location>
        <begin position="1221"/>
        <end position="1246"/>
    </location>
</feature>
<feature type="compositionally biased region" description="Low complexity" evidence="1">
    <location>
        <begin position="949"/>
        <end position="960"/>
    </location>
</feature>
<protein>
    <recommendedName>
        <fullName evidence="2">AAA+ ATPase domain-containing protein</fullName>
    </recommendedName>
</protein>
<evidence type="ECO:0000313" key="4">
    <source>
        <dbReference type="Proteomes" id="UP001056012"/>
    </source>
</evidence>
<evidence type="ECO:0000313" key="3">
    <source>
        <dbReference type="EMBL" id="USP81964.1"/>
    </source>
</evidence>
<dbReference type="Proteomes" id="UP001056012">
    <property type="component" value="Chromosome 7"/>
</dbReference>
<dbReference type="PANTHER" id="PTHR23389">
    <property type="entry name" value="CHROMOSOME TRANSMISSION FIDELITY FACTOR 18"/>
    <property type="match status" value="1"/>
</dbReference>
<feature type="region of interest" description="Disordered" evidence="1">
    <location>
        <begin position="328"/>
        <end position="363"/>
    </location>
</feature>
<dbReference type="InterPro" id="IPR003593">
    <property type="entry name" value="AAA+_ATPase"/>
</dbReference>
<proteinExistence type="predicted"/>
<reference evidence="3" key="1">
    <citation type="submission" date="2021-12" db="EMBL/GenBank/DDBJ databases">
        <title>Curvularia clavata genome.</title>
        <authorList>
            <person name="Cao Y."/>
        </authorList>
    </citation>
    <scope>NUCLEOTIDE SEQUENCE</scope>
    <source>
        <strain evidence="3">Yc1106</strain>
    </source>
</reference>
<dbReference type="Pfam" id="PF03215">
    <property type="entry name" value="Rad17"/>
    <property type="match status" value="1"/>
</dbReference>